<dbReference type="SUPFAM" id="SSF50494">
    <property type="entry name" value="Trypsin-like serine proteases"/>
    <property type="match status" value="1"/>
</dbReference>
<dbReference type="PRINTS" id="PR00834">
    <property type="entry name" value="PROTEASES2C"/>
</dbReference>
<feature type="chain" id="PRO_5026932560" evidence="3">
    <location>
        <begin position="27"/>
        <end position="552"/>
    </location>
</feature>
<evidence type="ECO:0000256" key="3">
    <source>
        <dbReference type="SAM" id="SignalP"/>
    </source>
</evidence>
<dbReference type="AlphaFoldDB" id="A0A6M4AVW2"/>
<dbReference type="InterPro" id="IPR043504">
    <property type="entry name" value="Peptidase_S1_PA_chymotrypsin"/>
</dbReference>
<dbReference type="GO" id="GO:0004252">
    <property type="term" value="F:serine-type endopeptidase activity"/>
    <property type="evidence" value="ECO:0007669"/>
    <property type="project" value="InterPro"/>
</dbReference>
<dbReference type="KEGG" id="slan:GV829_13190"/>
<feature type="transmembrane region" description="Helical" evidence="2">
    <location>
        <begin position="326"/>
        <end position="345"/>
    </location>
</feature>
<dbReference type="InterPro" id="IPR009003">
    <property type="entry name" value="Peptidase_S1_PA"/>
</dbReference>
<keyword evidence="1" id="KW-0175">Coiled coil</keyword>
<keyword evidence="3" id="KW-0732">Signal</keyword>
<keyword evidence="5" id="KW-1185">Reference proteome</keyword>
<evidence type="ECO:0000256" key="2">
    <source>
        <dbReference type="SAM" id="Phobius"/>
    </source>
</evidence>
<feature type="signal peptide" evidence="3">
    <location>
        <begin position="1"/>
        <end position="26"/>
    </location>
</feature>
<sequence>MLTRLRRLLLPFGLLLCAAAPLPALLAAPAAPKATTPQAVAPRPATAQPVGETDDVAATERSVVRVVTVAMVNGEVVGFGHGSGFAISPTRIVTNAHVVADAAEYPDNVVIGIVPSEGSRSYAGRLVRLDTRRDLAIVELRQGRIPPAALYLGPVRQRSTVYALGYPGNVDLATAQNMDDFIRPRTPVASDGIISSTDTINGIAALVHDADIARGNSGGPLVDRCGRVLGVNSFVSRADEGDSPFSFAVTVRELAAFLTDARQDFTSVTTACLSADEARAREAAMTAEERRAAAEAEAREREARATRTAEQLAIARADAQESRENYMAFAILLFGLAIVSLSASFKFEVQRKASERRAALLGAAVLALGALIVFLLRPSPADIRATVETEVAAATAEPAPAPRTGPLSCTVDRSRGRLTVSEGQDTQLNFRGDGCVNGRTQYVRGADDIWTRTLVPNEDATISRLSYDPATGDYVVKRYLMSLEGMEAARRQRDSLAVQGCTADPTTIARLTQREVAIASMLPAEPHEEIVSRCQISEAAATAAPAATPAKR</sequence>
<name>A0A6M4AVW2_9SPHN</name>
<feature type="coiled-coil region" evidence="1">
    <location>
        <begin position="277"/>
        <end position="304"/>
    </location>
</feature>
<proteinExistence type="predicted"/>
<dbReference type="PANTHER" id="PTHR43019">
    <property type="entry name" value="SERINE ENDOPROTEASE DEGS"/>
    <property type="match status" value="1"/>
</dbReference>
<reference evidence="4 5" key="1">
    <citation type="submission" date="2020-01" db="EMBL/GenBank/DDBJ databases">
        <title>Sphingomonas sp. strain CSW-10.</title>
        <authorList>
            <person name="Chen W.-M."/>
        </authorList>
    </citation>
    <scope>NUCLEOTIDE SEQUENCE [LARGE SCALE GENOMIC DNA]</scope>
    <source>
        <strain evidence="4 5">CSW-10</strain>
    </source>
</reference>
<dbReference type="Proteomes" id="UP000503018">
    <property type="component" value="Chromosome"/>
</dbReference>
<dbReference type="RefSeq" id="WP_169947363.1">
    <property type="nucleotide sequence ID" value="NZ_CP053015.1"/>
</dbReference>
<evidence type="ECO:0000313" key="5">
    <source>
        <dbReference type="Proteomes" id="UP000503018"/>
    </source>
</evidence>
<evidence type="ECO:0000256" key="1">
    <source>
        <dbReference type="SAM" id="Coils"/>
    </source>
</evidence>
<gene>
    <name evidence="4" type="ORF">GV829_13190</name>
</gene>
<evidence type="ECO:0000313" key="4">
    <source>
        <dbReference type="EMBL" id="QJQ33273.1"/>
    </source>
</evidence>
<organism evidence="4 5">
    <name type="scientific">Sphingomonas lacunae</name>
    <dbReference type="NCBI Taxonomy" id="2698828"/>
    <lineage>
        <taxon>Bacteria</taxon>
        <taxon>Pseudomonadati</taxon>
        <taxon>Pseudomonadota</taxon>
        <taxon>Alphaproteobacteria</taxon>
        <taxon>Sphingomonadales</taxon>
        <taxon>Sphingomonadaceae</taxon>
        <taxon>Sphingomonas</taxon>
    </lineage>
</organism>
<dbReference type="EMBL" id="CP053015">
    <property type="protein sequence ID" value="QJQ33273.1"/>
    <property type="molecule type" value="Genomic_DNA"/>
</dbReference>
<dbReference type="Pfam" id="PF13365">
    <property type="entry name" value="Trypsin_2"/>
    <property type="match status" value="1"/>
</dbReference>
<keyword evidence="2" id="KW-0812">Transmembrane</keyword>
<keyword evidence="2" id="KW-0472">Membrane</keyword>
<protein>
    <submittedName>
        <fullName evidence="4">Trypsin-like peptidase domain-containing protein</fullName>
    </submittedName>
</protein>
<dbReference type="GO" id="GO:0006508">
    <property type="term" value="P:proteolysis"/>
    <property type="evidence" value="ECO:0007669"/>
    <property type="project" value="InterPro"/>
</dbReference>
<dbReference type="PANTHER" id="PTHR43019:SF23">
    <property type="entry name" value="PROTEASE DO-LIKE 5, CHLOROPLASTIC"/>
    <property type="match status" value="1"/>
</dbReference>
<dbReference type="InterPro" id="IPR001940">
    <property type="entry name" value="Peptidase_S1C"/>
</dbReference>
<dbReference type="Gene3D" id="2.40.10.10">
    <property type="entry name" value="Trypsin-like serine proteases"/>
    <property type="match status" value="2"/>
</dbReference>
<accession>A0A6M4AVW2</accession>
<feature type="transmembrane region" description="Helical" evidence="2">
    <location>
        <begin position="357"/>
        <end position="376"/>
    </location>
</feature>
<keyword evidence="2" id="KW-1133">Transmembrane helix</keyword>